<dbReference type="GO" id="GO:0000166">
    <property type="term" value="F:nucleotide binding"/>
    <property type="evidence" value="ECO:0007669"/>
    <property type="project" value="InterPro"/>
</dbReference>
<keyword evidence="9" id="KW-1185">Reference proteome</keyword>
<dbReference type="PANTHER" id="PTHR47649">
    <property type="entry name" value="RIBONUCLEASE D"/>
    <property type="match status" value="1"/>
</dbReference>
<comment type="catalytic activity">
    <reaction evidence="6">
        <text>Exonucleolytic cleavage that removes extra residues from the 3'-terminus of tRNA to produce 5'-mononucleotides.</text>
        <dbReference type="EC" id="3.1.13.5"/>
    </reaction>
</comment>
<dbReference type="GO" id="GO:0042780">
    <property type="term" value="P:tRNA 3'-end processing"/>
    <property type="evidence" value="ECO:0007669"/>
    <property type="project" value="UniProtKB-UniRule"/>
</dbReference>
<dbReference type="SMART" id="SM00474">
    <property type="entry name" value="35EXOc"/>
    <property type="match status" value="1"/>
</dbReference>
<proteinExistence type="inferred from homology"/>
<organism evidence="8 9">
    <name type="scientific">Thermohalobaculum xanthum</name>
    <dbReference type="NCBI Taxonomy" id="2753746"/>
    <lineage>
        <taxon>Bacteria</taxon>
        <taxon>Pseudomonadati</taxon>
        <taxon>Pseudomonadota</taxon>
        <taxon>Alphaproteobacteria</taxon>
        <taxon>Rhodobacterales</taxon>
        <taxon>Paracoccaceae</taxon>
        <taxon>Thermohalobaculum</taxon>
    </lineage>
</organism>
<keyword evidence="4 6" id="KW-0378">Hydrolase</keyword>
<name>A0A8J7M4P0_9RHOB</name>
<evidence type="ECO:0000256" key="1">
    <source>
        <dbReference type="ARBA" id="ARBA00022490"/>
    </source>
</evidence>
<dbReference type="AlphaFoldDB" id="A0A8J7M4P0"/>
<dbReference type="GO" id="GO:0005737">
    <property type="term" value="C:cytoplasm"/>
    <property type="evidence" value="ECO:0007669"/>
    <property type="project" value="UniProtKB-SubCell"/>
</dbReference>
<dbReference type="SUPFAM" id="SSF53098">
    <property type="entry name" value="Ribonuclease H-like"/>
    <property type="match status" value="1"/>
</dbReference>
<dbReference type="InterPro" id="IPR006292">
    <property type="entry name" value="RNase_D"/>
</dbReference>
<accession>A0A8J7M4P0</accession>
<comment type="cofactor">
    <cofactor evidence="6">
        <name>a divalent metal cation</name>
        <dbReference type="ChEBI" id="CHEBI:60240"/>
    </cofactor>
</comment>
<dbReference type="Pfam" id="PF01612">
    <property type="entry name" value="DNA_pol_A_exo1"/>
    <property type="match status" value="1"/>
</dbReference>
<comment type="subcellular location">
    <subcellularLocation>
        <location evidence="6">Cytoplasm</location>
    </subcellularLocation>
</comment>
<dbReference type="Pfam" id="PF00570">
    <property type="entry name" value="HRDC"/>
    <property type="match status" value="1"/>
</dbReference>
<dbReference type="EMBL" id="JAEHHL010000001">
    <property type="protein sequence ID" value="MBK0397567.1"/>
    <property type="molecule type" value="Genomic_DNA"/>
</dbReference>
<evidence type="ECO:0000256" key="2">
    <source>
        <dbReference type="ARBA" id="ARBA00022694"/>
    </source>
</evidence>
<dbReference type="PROSITE" id="PS50967">
    <property type="entry name" value="HRDC"/>
    <property type="match status" value="1"/>
</dbReference>
<reference evidence="8" key="1">
    <citation type="submission" date="2020-12" db="EMBL/GenBank/DDBJ databases">
        <title>Bacterial taxonomy.</title>
        <authorList>
            <person name="Pan X."/>
        </authorList>
    </citation>
    <scope>NUCLEOTIDE SEQUENCE</scope>
    <source>
        <strain evidence="8">M0105</strain>
    </source>
</reference>
<dbReference type="GO" id="GO:0033890">
    <property type="term" value="F:ribonuclease D activity"/>
    <property type="evidence" value="ECO:0007669"/>
    <property type="project" value="UniProtKB-UniRule"/>
</dbReference>
<evidence type="ECO:0000313" key="8">
    <source>
        <dbReference type="EMBL" id="MBK0397567.1"/>
    </source>
</evidence>
<dbReference type="Gene3D" id="1.10.150.80">
    <property type="entry name" value="HRDC domain"/>
    <property type="match status" value="1"/>
</dbReference>
<comment type="function">
    <text evidence="6">Exonuclease involved in the 3' processing of various precursor tRNAs. Initiates hydrolysis at the 3'-terminus of an RNA molecule and releases 5'-mononucleotides.</text>
</comment>
<dbReference type="InterPro" id="IPR036397">
    <property type="entry name" value="RNaseH_sf"/>
</dbReference>
<evidence type="ECO:0000256" key="5">
    <source>
        <dbReference type="ARBA" id="ARBA00022839"/>
    </source>
</evidence>
<feature type="domain" description="HRDC" evidence="7">
    <location>
        <begin position="214"/>
        <end position="295"/>
    </location>
</feature>
<dbReference type="InterPro" id="IPR002121">
    <property type="entry name" value="HRDC_dom"/>
</dbReference>
<dbReference type="InterPro" id="IPR012337">
    <property type="entry name" value="RNaseH-like_sf"/>
</dbReference>
<dbReference type="Gene3D" id="3.30.420.10">
    <property type="entry name" value="Ribonuclease H-like superfamily/Ribonuclease H"/>
    <property type="match status" value="1"/>
</dbReference>
<protein>
    <recommendedName>
        <fullName evidence="6">Ribonuclease D</fullName>
        <shortName evidence="6">RNase D</shortName>
        <ecNumber evidence="6">3.1.13.5</ecNumber>
    </recommendedName>
</protein>
<evidence type="ECO:0000313" key="9">
    <source>
        <dbReference type="Proteomes" id="UP000655420"/>
    </source>
</evidence>
<evidence type="ECO:0000259" key="7">
    <source>
        <dbReference type="PROSITE" id="PS50967"/>
    </source>
</evidence>
<evidence type="ECO:0000256" key="4">
    <source>
        <dbReference type="ARBA" id="ARBA00022801"/>
    </source>
</evidence>
<dbReference type="Proteomes" id="UP000655420">
    <property type="component" value="Unassembled WGS sequence"/>
</dbReference>
<dbReference type="SMART" id="SM00341">
    <property type="entry name" value="HRDC"/>
    <property type="match status" value="1"/>
</dbReference>
<sequence length="389" mass="43095">MQQITTTDELAALCARCARGPYVTVDTEFMRERTFWSQLCLVQLAAPAADGEPEVAAIVDPQANGLALDPLFELLADERVVKVFHAARQDVEIFHHLGRVIPRPMFDSQVAAMVLGFGEQVGYETLVRRVAKAELDKSSRFTDWSRRPLSEKQLAYALGDVTHLRTIYESLSHRLDRSGRAHWVAEEMAILTDPETYITRPEDAWKRIKARSNSPAFLAIVAALAAWREREAQTRDVPRQRLMKDDALLEIAVARPRSPEDLGKLRLIQREARKPDFAAGIIAAVAEGMSCPPDQRPTLPPPPRRREGSAAVADLLRVFLKARADALGIAAKLIASTSDLDALAGEDDPDLPLLRGWRREVFGEDALRLVAGELGLVARPGGVEVFEFG</sequence>
<keyword evidence="3 6" id="KW-0540">Nuclease</keyword>
<dbReference type="InterPro" id="IPR002562">
    <property type="entry name" value="3'-5'_exonuclease_dom"/>
</dbReference>
<comment type="similarity">
    <text evidence="6">Belongs to the RNase D family.</text>
</comment>
<keyword evidence="1 6" id="KW-0963">Cytoplasm</keyword>
<dbReference type="PANTHER" id="PTHR47649:SF1">
    <property type="entry name" value="RIBONUCLEASE D"/>
    <property type="match status" value="1"/>
</dbReference>
<evidence type="ECO:0000256" key="3">
    <source>
        <dbReference type="ARBA" id="ARBA00022722"/>
    </source>
</evidence>
<dbReference type="SUPFAM" id="SSF47819">
    <property type="entry name" value="HRDC-like"/>
    <property type="match status" value="2"/>
</dbReference>
<gene>
    <name evidence="6 8" type="primary">rnd</name>
    <name evidence="8" type="ORF">H0I76_00055</name>
</gene>
<dbReference type="GO" id="GO:0008408">
    <property type="term" value="F:3'-5' exonuclease activity"/>
    <property type="evidence" value="ECO:0007669"/>
    <property type="project" value="InterPro"/>
</dbReference>
<dbReference type="HAMAP" id="MF_01899">
    <property type="entry name" value="RNase_D"/>
    <property type="match status" value="1"/>
</dbReference>
<dbReference type="EC" id="3.1.13.5" evidence="6"/>
<comment type="caution">
    <text evidence="8">The sequence shown here is derived from an EMBL/GenBank/DDBJ whole genome shotgun (WGS) entry which is preliminary data.</text>
</comment>
<dbReference type="InterPro" id="IPR051086">
    <property type="entry name" value="RNase_D-like"/>
</dbReference>
<dbReference type="InterPro" id="IPR010997">
    <property type="entry name" value="HRDC-like_sf"/>
</dbReference>
<keyword evidence="5 6" id="KW-0269">Exonuclease</keyword>
<dbReference type="GO" id="GO:0003676">
    <property type="term" value="F:nucleic acid binding"/>
    <property type="evidence" value="ECO:0007669"/>
    <property type="project" value="InterPro"/>
</dbReference>
<keyword evidence="2 6" id="KW-0819">tRNA processing</keyword>
<dbReference type="NCBIfam" id="TIGR01388">
    <property type="entry name" value="rnd"/>
    <property type="match status" value="1"/>
</dbReference>
<dbReference type="RefSeq" id="WP_200605490.1">
    <property type="nucleotide sequence ID" value="NZ_JAEHHL010000001.1"/>
</dbReference>
<evidence type="ECO:0000256" key="6">
    <source>
        <dbReference type="HAMAP-Rule" id="MF_01899"/>
    </source>
</evidence>
<dbReference type="CDD" id="cd06142">
    <property type="entry name" value="RNaseD_exo"/>
    <property type="match status" value="1"/>
</dbReference>
<dbReference type="InterPro" id="IPR044876">
    <property type="entry name" value="HRDC_dom_sf"/>
</dbReference>